<name>A0A6N8DR00_RHOAC</name>
<dbReference type="EMBL" id="WNKS01000014">
    <property type="protein sequence ID" value="MTV32256.1"/>
    <property type="molecule type" value="Genomic_DNA"/>
</dbReference>
<protein>
    <submittedName>
        <fullName evidence="1">Uncharacterized protein</fullName>
    </submittedName>
</protein>
<accession>A0A6N8DR00</accession>
<comment type="caution">
    <text evidence="1">The sequence shown here is derived from an EMBL/GenBank/DDBJ whole genome shotgun (WGS) entry which is preliminary data.</text>
</comment>
<dbReference type="Proteomes" id="UP000439113">
    <property type="component" value="Unassembled WGS sequence"/>
</dbReference>
<proteinExistence type="predicted"/>
<dbReference type="OrthoDB" id="10021572at2"/>
<sequence>MATDTWTSDIIANWNTAAYWSAGIPIATSNCVISAGGAQVTSAITIASLVNAAQVDFTNAGSSKITGAVTNTGVLTLDAGAGNGGSNLTISGVLTNTGVVLLGATDNSLSKSDTVAVGGLDNTNGVLMVAGGAASTSTMLVKVNGAAGFGVTGKVEGWVSLSGYSTISFASGAITAIDANAGLSLNGANAFVALAGSPTSNSALTGLRLNAGALTLENGVKLTTSVGLTNLGEMEISSANVSAPGSAVVIGGNLKNTGQLSVDYYNTAGGSSLKINGSLINYGAVNLGSYSLTRTTTVTTNGLYNASSGYLYISSSLPTAFRMCLNVQAAAGFGVAGVETGTVFITRYAGIQFASGQITTIQGNLGLSGANAFVNVGNTAPGANSALAGLQTVTGTFSLNKGAKVTTTGALTILGSVYLDNNGYSDDRSGQYGGKSQLTIGGVLTNSGALAIGGSALTGPDTVTTTGVANTGMITLKGGADPSAEALLNVTGAAGFGTAGVLSGAVSLSGNSMVEFASGQITTIAGGASLKLDGPSAFIADAGALTSNSALTGLTTNSGTLSLSNGAAIKTTAGLTNTSGGYIYLDVNRNGAVVNGGTSLALGGVLTNKGAFSVGSASLMTLDTVTATGVANSGTITLTGGASWSSRAVLNVTGVAGFGTVGVLTGQVNLSGNALLEFASGQINTIARGASLMLDGPSALIADAGALTRNSALNGLALNGGSLNLRNGAALTTSAGLTNTSGSYINLDSSGGAGGTRLTLTGVLKNIGSLYLGASSLTKADTLTATGVANTGTITLTGGASPSAQALLNVTGTAGFGTVGVLSGQVSLSGSSMVEFASGQITTIAGGAWLTLNGPSAFIADAGALTSNSALKGLAANSGSFYLYNGAAVTTAAGLTNNSYSYIGLDRSQYGSGGVGGTTLTLGGVLTNSGTVYVGDFGMSNSDILTATGVANTGTITLEGGGSSSAQALLNVAGAAGFGSTGVLSGQVYLGGNSLVEFASGQITTIGGGASLTLNGTNAFIADAGALTSNSALQGLTGNSGCLYLNDGVAVATTASLTNDGSISLENYSGGTGGTTLALGGVLTNNGSLTVDARSVTNSDSVTATGVVNNGFITLRGDESSSAQALFNVSAAAGFGITGVLSGSVYLSGTSMVEFASGQITTIEGGSSLTLNGPSAFISDAGALTSNSALKGLATNNGNLSLYNGAVVTTSGGLNNTSGSSIYLDANSNYYGPVVIGGTRLTLGGVLSNTGYLYLGSTSLAQSDILTATGLANGGTISVTGGSSPSAQAVLNVTGAAGFGTAGLLKGQVSLSGNSLVQFASGQITSVASGASLTLNGSSAFIAVASAPTSNSALKGLAANSGSLSFNNGAALTTTAGLTNNSGGTINLDNAYASGLIGGSRLTLGGVLTNSGNLIVGSTSLMTTDTFTATGIANTGFIGLAGGASSSAQAVLNVTGAAGFGTVGVLSGSVNLIGNAMVEFASGQITTIAGGASLLIDGSNAFIADAGALTSNSALKGLSTNSGNLTFHNGVVVATTVGLTNSSSIHLDDSYYKDGGTRLTLGGVLTNSSGGSLSVGSTNLKKSDTLTATGLANAGTITLVGGGSSSAQAVLNVTGAAGFGASGVLSGEVNLSGNALVAFASGQITTIASGAGLALDGPNAFIADVGALTSSSALKGLATNSGSLYFNNGVVVATTGALTNSAYISLDTNTNSTSAGSSLNVGGVLTNGAGDYITIGSSYYASGRSPTTISATGGIVNNGAFQDNGNTLISSAVTGTGSFYLYNSSSTGAIIEFDSSVGSGQSVYLQGKSKLVFGAGGAMTFGGKINGWAVNDLLDIKGFGTGTTSSFSSNVLTLTNGSNVANFAFAGTDGTHFSLTSSATETFVSYV</sequence>
<evidence type="ECO:0000313" key="2">
    <source>
        <dbReference type="Proteomes" id="UP000439113"/>
    </source>
</evidence>
<dbReference type="RefSeq" id="WP_155446940.1">
    <property type="nucleotide sequence ID" value="NZ_JAOQNR010000011.1"/>
</dbReference>
<evidence type="ECO:0000313" key="1">
    <source>
        <dbReference type="EMBL" id="MTV32256.1"/>
    </source>
</evidence>
<gene>
    <name evidence="1" type="ORF">GJ654_14800</name>
</gene>
<reference evidence="1 2" key="1">
    <citation type="submission" date="2019-11" db="EMBL/GenBank/DDBJ databases">
        <title>Whole-genome sequence of a Rhodoblastus acidophilus DSM 142.</title>
        <authorList>
            <person name="Kyndt J.A."/>
            <person name="Meyer T.E."/>
        </authorList>
    </citation>
    <scope>NUCLEOTIDE SEQUENCE [LARGE SCALE GENOMIC DNA]</scope>
    <source>
        <strain evidence="1 2">DSM 142</strain>
    </source>
</reference>
<organism evidence="1 2">
    <name type="scientific">Rhodoblastus acidophilus</name>
    <name type="common">Rhodopseudomonas acidophila</name>
    <dbReference type="NCBI Taxonomy" id="1074"/>
    <lineage>
        <taxon>Bacteria</taxon>
        <taxon>Pseudomonadati</taxon>
        <taxon>Pseudomonadota</taxon>
        <taxon>Alphaproteobacteria</taxon>
        <taxon>Hyphomicrobiales</taxon>
        <taxon>Rhodoblastaceae</taxon>
        <taxon>Rhodoblastus</taxon>
    </lineage>
</organism>